<dbReference type="Proteomes" id="UP000673691">
    <property type="component" value="Unassembled WGS sequence"/>
</dbReference>
<name>A0A8H8DJ75_9FUNG</name>
<dbReference type="AlphaFoldDB" id="A0A8H8DJ75"/>
<keyword evidence="2" id="KW-1185">Reference proteome</keyword>
<accession>A0A8H8DJ75</accession>
<dbReference type="InterPro" id="IPR013083">
    <property type="entry name" value="Znf_RING/FYVE/PHD"/>
</dbReference>
<sequence>MTTARDVLGENSKADGDVMCLTDICRVSLNCPGSLARMKIPIRGKDCKVRARGSPVRCNGKGQNIPTASAAEAAFLPLAVLPANLSTSSVSTSTRSLR</sequence>
<protein>
    <submittedName>
        <fullName evidence="1">Uncharacterized protein</fullName>
    </submittedName>
</protein>
<evidence type="ECO:0000313" key="2">
    <source>
        <dbReference type="Proteomes" id="UP000673691"/>
    </source>
</evidence>
<dbReference type="OrthoDB" id="27975at2759"/>
<reference evidence="1 2" key="1">
    <citation type="journal article" name="Sci. Rep.">
        <title>Genome-scale phylogenetic analyses confirm Olpidium as the closest living zoosporic fungus to the non-flagellated, terrestrial fungi.</title>
        <authorList>
            <person name="Chang Y."/>
            <person name="Rochon D."/>
            <person name="Sekimoto S."/>
            <person name="Wang Y."/>
            <person name="Chovatia M."/>
            <person name="Sandor L."/>
            <person name="Salamov A."/>
            <person name="Grigoriev I.V."/>
            <person name="Stajich J.E."/>
            <person name="Spatafora J.W."/>
        </authorList>
    </citation>
    <scope>NUCLEOTIDE SEQUENCE [LARGE SCALE GENOMIC DNA]</scope>
    <source>
        <strain evidence="1">S191</strain>
    </source>
</reference>
<organism evidence="1 2">
    <name type="scientific">Olpidium bornovanus</name>
    <dbReference type="NCBI Taxonomy" id="278681"/>
    <lineage>
        <taxon>Eukaryota</taxon>
        <taxon>Fungi</taxon>
        <taxon>Fungi incertae sedis</taxon>
        <taxon>Olpidiomycota</taxon>
        <taxon>Olpidiomycotina</taxon>
        <taxon>Olpidiomycetes</taxon>
        <taxon>Olpidiales</taxon>
        <taxon>Olpidiaceae</taxon>
        <taxon>Olpidium</taxon>
    </lineage>
</organism>
<gene>
    <name evidence="1" type="ORF">BJ554DRAFT_7670</name>
</gene>
<proteinExistence type="predicted"/>
<dbReference type="EMBL" id="JAEFCI010005428">
    <property type="protein sequence ID" value="KAG5460295.1"/>
    <property type="molecule type" value="Genomic_DNA"/>
</dbReference>
<dbReference type="Gene3D" id="3.30.40.10">
    <property type="entry name" value="Zinc/RING finger domain, C3HC4 (zinc finger)"/>
    <property type="match status" value="1"/>
</dbReference>
<comment type="caution">
    <text evidence="1">The sequence shown here is derived from an EMBL/GenBank/DDBJ whole genome shotgun (WGS) entry which is preliminary data.</text>
</comment>
<evidence type="ECO:0000313" key="1">
    <source>
        <dbReference type="EMBL" id="KAG5460295.1"/>
    </source>
</evidence>